<evidence type="ECO:0000313" key="2">
    <source>
        <dbReference type="Proteomes" id="UP000050421"/>
    </source>
</evidence>
<dbReference type="EMBL" id="LJXT01000026">
    <property type="protein sequence ID" value="KPQ18245.1"/>
    <property type="molecule type" value="Genomic_DNA"/>
</dbReference>
<gene>
    <name evidence="1" type="ORF">HLUCCX10_05745</name>
</gene>
<proteinExistence type="predicted"/>
<evidence type="ECO:0000313" key="1">
    <source>
        <dbReference type="EMBL" id="KPQ18245.1"/>
    </source>
</evidence>
<comment type="caution">
    <text evidence="1">The sequence shown here is derived from an EMBL/GenBank/DDBJ whole genome shotgun (WGS) entry which is preliminary data.</text>
</comment>
<dbReference type="STRING" id="1305737.GCA_000526355_01826"/>
<sequence>MAGLFCLGFVKFKMQKIVFEKKFNVFLSNPLKIMTKTALSIKIFVAFLSVTLISVHPIQPSSAQAASIVSKAEVNYNKVSFRNLAYENLEEDIVSSEEVTYLPLTVKEKEIARELASSWVWPEYTLDMIDSYSPFLFRTKKSREYEEVKVLVKVDFRGKVSGYEFVTELDKGTQERMDYLIRKLPACKAVPGYPTYNSTTFELTIRKE</sequence>
<dbReference type="Proteomes" id="UP000050421">
    <property type="component" value="Unassembled WGS sequence"/>
</dbReference>
<dbReference type="PATRIC" id="fig|1305737.6.peg.1811"/>
<name>A0A0P7YCN4_9BACT</name>
<organism evidence="1 2">
    <name type="scientific">Algoriphagus marincola HL-49</name>
    <dbReference type="NCBI Taxonomy" id="1305737"/>
    <lineage>
        <taxon>Bacteria</taxon>
        <taxon>Pseudomonadati</taxon>
        <taxon>Bacteroidota</taxon>
        <taxon>Cytophagia</taxon>
        <taxon>Cytophagales</taxon>
        <taxon>Cyclobacteriaceae</taxon>
        <taxon>Algoriphagus</taxon>
    </lineage>
</organism>
<dbReference type="eggNOG" id="ENOG502ZJK0">
    <property type="taxonomic scope" value="Bacteria"/>
</dbReference>
<dbReference type="AlphaFoldDB" id="A0A0P7YCN4"/>
<reference evidence="1 2" key="1">
    <citation type="submission" date="2015-09" db="EMBL/GenBank/DDBJ databases">
        <title>Identification and resolution of microdiversity through metagenomic sequencing of parallel consortia.</title>
        <authorList>
            <person name="Nelson W.C."/>
            <person name="Romine M.F."/>
            <person name="Lindemann S.R."/>
        </authorList>
    </citation>
    <scope>NUCLEOTIDE SEQUENCE [LARGE SCALE GENOMIC DNA]</scope>
    <source>
        <strain evidence="1">HL-49</strain>
    </source>
</reference>
<protein>
    <submittedName>
        <fullName evidence="1">Uncharacterized protein</fullName>
    </submittedName>
</protein>
<accession>A0A0P7YCN4</accession>